<evidence type="ECO:0000256" key="9">
    <source>
        <dbReference type="PROSITE-ProRule" id="PRU00146"/>
    </source>
</evidence>
<proteinExistence type="inferred from homology"/>
<evidence type="ECO:0000256" key="5">
    <source>
        <dbReference type="ARBA" id="ARBA00022833"/>
    </source>
</evidence>
<dbReference type="InterPro" id="IPR019787">
    <property type="entry name" value="Znf_PHD-finger"/>
</dbReference>
<dbReference type="PROSITE" id="PS01359">
    <property type="entry name" value="ZF_PHD_1"/>
    <property type="match status" value="1"/>
</dbReference>
<evidence type="ECO:0000256" key="2">
    <source>
        <dbReference type="ARBA" id="ARBA00010210"/>
    </source>
</evidence>
<dbReference type="InterPro" id="IPR001965">
    <property type="entry name" value="Znf_PHD"/>
</dbReference>
<feature type="binding site" evidence="8">
    <location>
        <position position="275"/>
    </location>
    <ligand>
        <name>Zn(2+)</name>
        <dbReference type="ChEBI" id="CHEBI:29105"/>
        <label>1</label>
    </ligand>
</feature>
<evidence type="ECO:0000259" key="11">
    <source>
        <dbReference type="PROSITE" id="PS50016"/>
    </source>
</evidence>
<dbReference type="InterPro" id="IPR013083">
    <property type="entry name" value="Znf_RING/FYVE/PHD"/>
</dbReference>
<dbReference type="AlphaFoldDB" id="A0A836CJU8"/>
<sequence>MQERKKSRDVMVQKVSQCTVMPAPSFFDLGGSPDILNTNMAAVRDLDALLQSLYGHLDEEGAKVCKAAQALLEAAKPSTRHSKQLQKQQQQKPQRAKGRGSGGKRKRADADPAADAAGELAEALRQMGVAMEAKHGLCLELGGQKLRLAQLTYDAIDLHVQRADRELARMEVGASDVVDLSWMRIQNTGRSWTCAGCGCSGRADQTPVSMRLNLSTAQRSPPQCTRLRTCLPAPQAELKRDGQLQTAPAAGAQLAAAAAAAADGDATAASEPLYCVCRQIAFGDMVACDDADCPAEWFHPRCVGLTRLPPAGTPWFCPDCAERRAAAAAAEAEAAEAAAAEAAAAAAAEEEEEGEEDVGEEGGSVAEGKDGL</sequence>
<name>A0A836CJU8_9STRA</name>
<dbReference type="EMBL" id="JAFCMP010000055">
    <property type="protein sequence ID" value="KAG5189265.1"/>
    <property type="molecule type" value="Genomic_DNA"/>
</dbReference>
<dbReference type="Proteomes" id="UP000664859">
    <property type="component" value="Unassembled WGS sequence"/>
</dbReference>
<keyword evidence="5 8" id="KW-0862">Zinc</keyword>
<feature type="compositionally biased region" description="Basic residues" evidence="10">
    <location>
        <begin position="94"/>
        <end position="107"/>
    </location>
</feature>
<dbReference type="SMART" id="SM00249">
    <property type="entry name" value="PHD"/>
    <property type="match status" value="1"/>
</dbReference>
<feature type="binding site" evidence="8">
    <location>
        <position position="320"/>
    </location>
    <ligand>
        <name>Zn(2+)</name>
        <dbReference type="ChEBI" id="CHEBI:29105"/>
        <label>2</label>
    </ligand>
</feature>
<feature type="site" description="Histone H3K4me3 binding" evidence="7">
    <location>
        <position position="297"/>
    </location>
</feature>
<gene>
    <name evidence="12" type="ORF">JKP88DRAFT_302496</name>
</gene>
<evidence type="ECO:0000256" key="3">
    <source>
        <dbReference type="ARBA" id="ARBA00022723"/>
    </source>
</evidence>
<keyword evidence="13" id="KW-1185">Reference proteome</keyword>
<feature type="region of interest" description="Disordered" evidence="10">
    <location>
        <begin position="75"/>
        <end position="116"/>
    </location>
</feature>
<dbReference type="GO" id="GO:0005634">
    <property type="term" value="C:nucleus"/>
    <property type="evidence" value="ECO:0007669"/>
    <property type="project" value="UniProtKB-SubCell"/>
</dbReference>
<feature type="region of interest" description="Disordered" evidence="10">
    <location>
        <begin position="340"/>
        <end position="372"/>
    </location>
</feature>
<feature type="binding site" evidence="8">
    <location>
        <position position="302"/>
    </location>
    <ligand>
        <name>Zn(2+)</name>
        <dbReference type="ChEBI" id="CHEBI:29105"/>
        <label>1</label>
    </ligand>
</feature>
<accession>A0A836CJU8</accession>
<keyword evidence="4 9" id="KW-0863">Zinc-finger</keyword>
<evidence type="ECO:0000256" key="6">
    <source>
        <dbReference type="ARBA" id="ARBA00023242"/>
    </source>
</evidence>
<feature type="binding site" evidence="8">
    <location>
        <position position="288"/>
    </location>
    <ligand>
        <name>Zn(2+)</name>
        <dbReference type="ChEBI" id="CHEBI:29105"/>
        <label>2</label>
    </ligand>
</feature>
<protein>
    <recommendedName>
        <fullName evidence="11">PHD-type domain-containing protein</fullName>
    </recommendedName>
</protein>
<evidence type="ECO:0000313" key="12">
    <source>
        <dbReference type="EMBL" id="KAG5189265.1"/>
    </source>
</evidence>
<evidence type="ECO:0000256" key="8">
    <source>
        <dbReference type="PIRSR" id="PIRSR628651-51"/>
    </source>
</evidence>
<dbReference type="InterPro" id="IPR011011">
    <property type="entry name" value="Znf_FYVE_PHD"/>
</dbReference>
<evidence type="ECO:0000256" key="1">
    <source>
        <dbReference type="ARBA" id="ARBA00004123"/>
    </source>
</evidence>
<evidence type="ECO:0000256" key="7">
    <source>
        <dbReference type="PIRSR" id="PIRSR628651-50"/>
    </source>
</evidence>
<feature type="binding site" evidence="8">
    <location>
        <position position="277"/>
    </location>
    <ligand>
        <name>Zn(2+)</name>
        <dbReference type="ChEBI" id="CHEBI:29105"/>
        <label>1</label>
    </ligand>
</feature>
<keyword evidence="3 8" id="KW-0479">Metal-binding</keyword>
<reference evidence="12" key="1">
    <citation type="submission" date="2021-02" db="EMBL/GenBank/DDBJ databases">
        <title>First Annotated Genome of the Yellow-green Alga Tribonema minus.</title>
        <authorList>
            <person name="Mahan K.M."/>
        </authorList>
    </citation>
    <scope>NUCLEOTIDE SEQUENCE</scope>
    <source>
        <strain evidence="12">UTEX B ZZ1240</strain>
    </source>
</reference>
<evidence type="ECO:0000256" key="4">
    <source>
        <dbReference type="ARBA" id="ARBA00022771"/>
    </source>
</evidence>
<dbReference type="GO" id="GO:0008270">
    <property type="term" value="F:zinc ion binding"/>
    <property type="evidence" value="ECO:0007669"/>
    <property type="project" value="UniProtKB-KW"/>
</dbReference>
<feature type="compositionally biased region" description="Acidic residues" evidence="10">
    <location>
        <begin position="348"/>
        <end position="360"/>
    </location>
</feature>
<feature type="site" description="Histone H3K4me3 binding" evidence="7">
    <location>
        <position position="274"/>
    </location>
</feature>
<dbReference type="Gene3D" id="3.30.40.10">
    <property type="entry name" value="Zinc/RING finger domain, C3HC4 (zinc finger)"/>
    <property type="match status" value="1"/>
</dbReference>
<feature type="binding site" evidence="8">
    <location>
        <position position="299"/>
    </location>
    <ligand>
        <name>Zn(2+)</name>
        <dbReference type="ChEBI" id="CHEBI:29105"/>
        <label>1</label>
    </ligand>
</feature>
<dbReference type="CDD" id="cd15505">
    <property type="entry name" value="PHD_ING"/>
    <property type="match status" value="1"/>
</dbReference>
<evidence type="ECO:0000313" key="13">
    <source>
        <dbReference type="Proteomes" id="UP000664859"/>
    </source>
</evidence>
<feature type="binding site" evidence="8">
    <location>
        <position position="317"/>
    </location>
    <ligand>
        <name>Zn(2+)</name>
        <dbReference type="ChEBI" id="CHEBI:29105"/>
        <label>2</label>
    </ligand>
</feature>
<feature type="site" description="Histone H3K4me3 binding" evidence="7">
    <location>
        <position position="285"/>
    </location>
</feature>
<dbReference type="InterPro" id="IPR028651">
    <property type="entry name" value="ING_fam"/>
</dbReference>
<comment type="similarity">
    <text evidence="2">Belongs to the ING family.</text>
</comment>
<dbReference type="PROSITE" id="PS50016">
    <property type="entry name" value="ZF_PHD_2"/>
    <property type="match status" value="1"/>
</dbReference>
<dbReference type="Gene3D" id="6.10.140.1740">
    <property type="match status" value="1"/>
</dbReference>
<dbReference type="PANTHER" id="PTHR10333">
    <property type="entry name" value="INHIBITOR OF GROWTH PROTEIN"/>
    <property type="match status" value="1"/>
</dbReference>
<organism evidence="12 13">
    <name type="scientific">Tribonema minus</name>
    <dbReference type="NCBI Taxonomy" id="303371"/>
    <lineage>
        <taxon>Eukaryota</taxon>
        <taxon>Sar</taxon>
        <taxon>Stramenopiles</taxon>
        <taxon>Ochrophyta</taxon>
        <taxon>PX clade</taxon>
        <taxon>Xanthophyceae</taxon>
        <taxon>Tribonematales</taxon>
        <taxon>Tribonemataceae</taxon>
        <taxon>Tribonema</taxon>
    </lineage>
</organism>
<keyword evidence="6" id="KW-0539">Nucleus</keyword>
<feature type="binding site" evidence="8">
    <location>
        <position position="293"/>
    </location>
    <ligand>
        <name>Zn(2+)</name>
        <dbReference type="ChEBI" id="CHEBI:29105"/>
        <label>2</label>
    </ligand>
</feature>
<dbReference type="OrthoDB" id="5411773at2759"/>
<comment type="subcellular location">
    <subcellularLocation>
        <location evidence="1">Nucleus</location>
    </subcellularLocation>
</comment>
<dbReference type="SUPFAM" id="SSF57903">
    <property type="entry name" value="FYVE/PHD zinc finger"/>
    <property type="match status" value="1"/>
</dbReference>
<comment type="caution">
    <text evidence="12">The sequence shown here is derived from an EMBL/GenBank/DDBJ whole genome shotgun (WGS) entry which is preliminary data.</text>
</comment>
<feature type="site" description="Histone H3K4me3 binding" evidence="7">
    <location>
        <position position="289"/>
    </location>
</feature>
<feature type="domain" description="PHD-type" evidence="11">
    <location>
        <begin position="272"/>
        <end position="323"/>
    </location>
</feature>
<dbReference type="InterPro" id="IPR019786">
    <property type="entry name" value="Zinc_finger_PHD-type_CS"/>
</dbReference>
<evidence type="ECO:0000256" key="10">
    <source>
        <dbReference type="SAM" id="MobiDB-lite"/>
    </source>
</evidence>